<name>A0A7C5ALU2_9BACT</name>
<keyword evidence="1" id="KW-0732">Signal</keyword>
<organism evidence="3">
    <name type="scientific">Desulfobacca acetoxidans</name>
    <dbReference type="NCBI Taxonomy" id="60893"/>
    <lineage>
        <taxon>Bacteria</taxon>
        <taxon>Pseudomonadati</taxon>
        <taxon>Thermodesulfobacteriota</taxon>
        <taxon>Desulfobaccia</taxon>
        <taxon>Desulfobaccales</taxon>
        <taxon>Desulfobaccaceae</taxon>
        <taxon>Desulfobacca</taxon>
    </lineage>
</organism>
<reference evidence="3" key="1">
    <citation type="journal article" date="2020" name="mSystems">
        <title>Genome- and Community-Level Interaction Insights into Carbon Utilization and Element Cycling Functions of Hydrothermarchaeota in Hydrothermal Sediment.</title>
        <authorList>
            <person name="Zhou Z."/>
            <person name="Liu Y."/>
            <person name="Xu W."/>
            <person name="Pan J."/>
            <person name="Luo Z.H."/>
            <person name="Li M."/>
        </authorList>
    </citation>
    <scope>NUCLEOTIDE SEQUENCE [LARGE SCALE GENOMIC DNA]</scope>
    <source>
        <strain evidence="3">SpSt-853</strain>
    </source>
</reference>
<dbReference type="InterPro" id="IPR036249">
    <property type="entry name" value="Thioredoxin-like_sf"/>
</dbReference>
<feature type="signal peptide" evidence="1">
    <location>
        <begin position="1"/>
        <end position="31"/>
    </location>
</feature>
<feature type="chain" id="PRO_5027802911" evidence="1">
    <location>
        <begin position="32"/>
        <end position="192"/>
    </location>
</feature>
<comment type="caution">
    <text evidence="3">The sequence shown here is derived from an EMBL/GenBank/DDBJ whole genome shotgun (WGS) entry which is preliminary data.</text>
</comment>
<dbReference type="InterPro" id="IPR050553">
    <property type="entry name" value="Thioredoxin_ResA/DsbE_sf"/>
</dbReference>
<dbReference type="InterPro" id="IPR013766">
    <property type="entry name" value="Thioredoxin_domain"/>
</dbReference>
<dbReference type="InterPro" id="IPR013740">
    <property type="entry name" value="Redoxin"/>
</dbReference>
<feature type="domain" description="Thioredoxin" evidence="2">
    <location>
        <begin position="21"/>
        <end position="192"/>
    </location>
</feature>
<dbReference type="Pfam" id="PF08534">
    <property type="entry name" value="Redoxin"/>
    <property type="match status" value="1"/>
</dbReference>
<dbReference type="PANTHER" id="PTHR42852">
    <property type="entry name" value="THIOL:DISULFIDE INTERCHANGE PROTEIN DSBE"/>
    <property type="match status" value="1"/>
</dbReference>
<proteinExistence type="predicted"/>
<evidence type="ECO:0000259" key="2">
    <source>
        <dbReference type="PROSITE" id="PS51352"/>
    </source>
</evidence>
<dbReference type="EMBL" id="DTKJ01000040">
    <property type="protein sequence ID" value="HGZ11649.1"/>
    <property type="molecule type" value="Genomic_DNA"/>
</dbReference>
<gene>
    <name evidence="3" type="ORF">ENW48_05480</name>
</gene>
<dbReference type="PANTHER" id="PTHR42852:SF17">
    <property type="entry name" value="THIOREDOXIN-LIKE PROTEIN HI_1115"/>
    <property type="match status" value="1"/>
</dbReference>
<accession>A0A7C5ALU2</accession>
<evidence type="ECO:0000313" key="3">
    <source>
        <dbReference type="EMBL" id="HGZ11649.1"/>
    </source>
</evidence>
<protein>
    <submittedName>
        <fullName evidence="3">TlpA family protein disulfide reductase</fullName>
    </submittedName>
</protein>
<evidence type="ECO:0000256" key="1">
    <source>
        <dbReference type="SAM" id="SignalP"/>
    </source>
</evidence>
<dbReference type="PROSITE" id="PS51352">
    <property type="entry name" value="THIOREDOXIN_2"/>
    <property type="match status" value="1"/>
</dbReference>
<sequence>MRGEKMARKGILVILGICLALVLLGLAPAMAAEKEPVVGYNAGNVPFSAPLTPEDQAYLGLAKPGDFTLKDIKAPYVLVESFNTTCPHCMHQAPIMNKLYELVQKEAQLKDKLKFLAAGQGNDENAVKMWKAFHKIPFPVVPDKDSKLGKALNFTPYPVSVVLDKTGKVVWVHIGTFESAEEALKDIKKVVK</sequence>
<dbReference type="CDD" id="cd02966">
    <property type="entry name" value="TlpA_like_family"/>
    <property type="match status" value="1"/>
</dbReference>
<dbReference type="SUPFAM" id="SSF52833">
    <property type="entry name" value="Thioredoxin-like"/>
    <property type="match status" value="1"/>
</dbReference>
<dbReference type="AlphaFoldDB" id="A0A7C5ALU2"/>
<dbReference type="GO" id="GO:0016491">
    <property type="term" value="F:oxidoreductase activity"/>
    <property type="evidence" value="ECO:0007669"/>
    <property type="project" value="InterPro"/>
</dbReference>
<dbReference type="Gene3D" id="3.40.30.10">
    <property type="entry name" value="Glutaredoxin"/>
    <property type="match status" value="1"/>
</dbReference>